<dbReference type="SUPFAM" id="SSF53756">
    <property type="entry name" value="UDP-Glycosyltransferase/glycogen phosphorylase"/>
    <property type="match status" value="1"/>
</dbReference>
<feature type="domain" description="Glycosyltransferase subfamily 4-like N-terminal" evidence="2">
    <location>
        <begin position="12"/>
        <end position="170"/>
    </location>
</feature>
<dbReference type="PANTHER" id="PTHR45947">
    <property type="entry name" value="SULFOQUINOVOSYL TRANSFERASE SQD2"/>
    <property type="match status" value="1"/>
</dbReference>
<gene>
    <name evidence="4" type="ORF">VUQ07_07795</name>
    <name evidence="3" type="ORF">VUQ09_07215</name>
</gene>
<organism evidence="3">
    <name type="scientific">Dolosigranulum savutiense</name>
    <dbReference type="NCBI Taxonomy" id="3110288"/>
    <lineage>
        <taxon>Bacteria</taxon>
        <taxon>Bacillati</taxon>
        <taxon>Bacillota</taxon>
        <taxon>Bacilli</taxon>
        <taxon>Lactobacillales</taxon>
        <taxon>Carnobacteriaceae</taxon>
        <taxon>Dolosigranulum</taxon>
    </lineage>
</organism>
<evidence type="ECO:0000313" key="3">
    <source>
        <dbReference type="EMBL" id="XBC47354.1"/>
    </source>
</evidence>
<keyword evidence="3" id="KW-0808">Transferase</keyword>
<dbReference type="PANTHER" id="PTHR45947:SF3">
    <property type="entry name" value="SULFOQUINOVOSYL TRANSFERASE SQD2"/>
    <property type="match status" value="1"/>
</dbReference>
<evidence type="ECO:0000259" key="1">
    <source>
        <dbReference type="Pfam" id="PF00534"/>
    </source>
</evidence>
<evidence type="ECO:0000313" key="4">
    <source>
        <dbReference type="EMBL" id="XBC51129.1"/>
    </source>
</evidence>
<dbReference type="InterPro" id="IPR050194">
    <property type="entry name" value="Glycosyltransferase_grp1"/>
</dbReference>
<dbReference type="EMBL" id="CP142434">
    <property type="protein sequence ID" value="XBC47354.1"/>
    <property type="molecule type" value="Genomic_DNA"/>
</dbReference>
<dbReference type="EMBL" id="CP142436">
    <property type="protein sequence ID" value="XBC51129.1"/>
    <property type="molecule type" value="Genomic_DNA"/>
</dbReference>
<dbReference type="Pfam" id="PF13439">
    <property type="entry name" value="Glyco_transf_4"/>
    <property type="match status" value="1"/>
</dbReference>
<name>A0AB74TLB4_9LACT</name>
<dbReference type="GO" id="GO:0016757">
    <property type="term" value="F:glycosyltransferase activity"/>
    <property type="evidence" value="ECO:0007669"/>
    <property type="project" value="UniProtKB-KW"/>
</dbReference>
<accession>A0AB74TLB4</accession>
<dbReference type="InterPro" id="IPR028098">
    <property type="entry name" value="Glyco_trans_4-like_N"/>
</dbReference>
<dbReference type="EC" id="2.4.-.-" evidence="3"/>
<reference evidence="3" key="1">
    <citation type="submission" date="2023-12" db="EMBL/GenBank/DDBJ databases">
        <title>Dolosigranulum savutii sp. nov. isolated from human upper respiratory samples collected in Botswana.</title>
        <authorList>
            <person name="Kelly M.S."/>
        </authorList>
    </citation>
    <scope>NUCLEOTIDE SEQUENCE</scope>
    <source>
        <strain evidence="4">MSK211</strain>
        <strain evidence="3">MSK312</strain>
    </source>
</reference>
<proteinExistence type="predicted"/>
<evidence type="ECO:0000259" key="2">
    <source>
        <dbReference type="Pfam" id="PF13439"/>
    </source>
</evidence>
<dbReference type="Pfam" id="PF00534">
    <property type="entry name" value="Glycos_transf_1"/>
    <property type="match status" value="1"/>
</dbReference>
<dbReference type="InterPro" id="IPR001296">
    <property type="entry name" value="Glyco_trans_1"/>
</dbReference>
<dbReference type="RefSeq" id="WP_347297515.1">
    <property type="nucleotide sequence ID" value="NZ_CP142434.1"/>
</dbReference>
<feature type="domain" description="Glycosyl transferase family 1" evidence="1">
    <location>
        <begin position="181"/>
        <end position="329"/>
    </location>
</feature>
<protein>
    <submittedName>
        <fullName evidence="3">Glycosyltransferase</fullName>
        <ecNumber evidence="3">2.4.-.-</ecNumber>
    </submittedName>
</protein>
<dbReference type="AlphaFoldDB" id="A0AB74TLB4"/>
<dbReference type="CDD" id="cd03811">
    <property type="entry name" value="GT4_GT28_WabH-like"/>
    <property type="match status" value="1"/>
</dbReference>
<sequence>MNVLHINAGNEYGGGMYHVVALVKQLCQRGVESQLVVFEDGPVAQHAREQDVPVQVLPQRFRYDWQLKKDLGDFLATEKIDIVHAHGPRAVVYAAAVKKDQPNIHYIATVHSDPLVDFKGKGLLGLFFKQLYLRRIKQMDHVITVSASIQQVLQQQGMLGNQLSVIRSGIAYPSDYPEYPKADKKQDRLHFIAIGRLEPVKQYDLLLEAFHQMQADRWQLTIVGDGSERDNLVQQVNEWGLSQQVHFTGWVNQEAVGDYLDQADVFVLSSQSEGFPLVVLEAVRAGLPVIGTDVGDMRVFYTDETAPFLLPEMVPHQYARALDLMYSEWQQGQLDALSRLFFWQGAQFSVEQQLDKTIQLYKMMMQEDKS</sequence>
<keyword evidence="3" id="KW-0328">Glycosyltransferase</keyword>
<dbReference type="Gene3D" id="3.40.50.2000">
    <property type="entry name" value="Glycogen Phosphorylase B"/>
    <property type="match status" value="2"/>
</dbReference>